<evidence type="ECO:0000313" key="2">
    <source>
        <dbReference type="Proteomes" id="UP000241769"/>
    </source>
</evidence>
<proteinExistence type="predicted"/>
<dbReference type="InParanoid" id="A0A2P6MZF8"/>
<organism evidence="1 2">
    <name type="scientific">Planoprotostelium fungivorum</name>
    <dbReference type="NCBI Taxonomy" id="1890364"/>
    <lineage>
        <taxon>Eukaryota</taxon>
        <taxon>Amoebozoa</taxon>
        <taxon>Evosea</taxon>
        <taxon>Variosea</taxon>
        <taxon>Cavosteliida</taxon>
        <taxon>Cavosteliaceae</taxon>
        <taxon>Planoprotostelium</taxon>
    </lineage>
</organism>
<sequence length="131" mass="14565">MDGACRLRHTERVICHSCCCDACSHLAVGHLLTSISADHSPYILELTVMRSRHRISEPSCDLLYYYIGGVAEANTSVGIFLFEDFQECDARRATSSGMQNPPSMSTKFLLGAASQYRRACKGYHSVSDYDM</sequence>
<gene>
    <name evidence="1" type="ORF">PROFUN_14491</name>
</gene>
<dbReference type="Proteomes" id="UP000241769">
    <property type="component" value="Unassembled WGS sequence"/>
</dbReference>
<protein>
    <submittedName>
        <fullName evidence="1">Uncharacterized protein</fullName>
    </submittedName>
</protein>
<dbReference type="EMBL" id="MDYQ01000281">
    <property type="protein sequence ID" value="PRP77091.1"/>
    <property type="molecule type" value="Genomic_DNA"/>
</dbReference>
<name>A0A2P6MZF8_9EUKA</name>
<keyword evidence="2" id="KW-1185">Reference proteome</keyword>
<evidence type="ECO:0000313" key="1">
    <source>
        <dbReference type="EMBL" id="PRP77091.1"/>
    </source>
</evidence>
<accession>A0A2P6MZF8</accession>
<comment type="caution">
    <text evidence="1">The sequence shown here is derived from an EMBL/GenBank/DDBJ whole genome shotgun (WGS) entry which is preliminary data.</text>
</comment>
<reference evidence="1 2" key="1">
    <citation type="journal article" date="2018" name="Genome Biol. Evol.">
        <title>Multiple Roots of Fruiting Body Formation in Amoebozoa.</title>
        <authorList>
            <person name="Hillmann F."/>
            <person name="Forbes G."/>
            <person name="Novohradska S."/>
            <person name="Ferling I."/>
            <person name="Riege K."/>
            <person name="Groth M."/>
            <person name="Westermann M."/>
            <person name="Marz M."/>
            <person name="Spaller T."/>
            <person name="Winckler T."/>
            <person name="Schaap P."/>
            <person name="Glockner G."/>
        </authorList>
    </citation>
    <scope>NUCLEOTIDE SEQUENCE [LARGE SCALE GENOMIC DNA]</scope>
    <source>
        <strain evidence="1 2">Jena</strain>
    </source>
</reference>
<dbReference type="AlphaFoldDB" id="A0A2P6MZF8"/>